<dbReference type="Pfam" id="PF01656">
    <property type="entry name" value="CbiA"/>
    <property type="match status" value="1"/>
</dbReference>
<dbReference type="GO" id="GO:0051782">
    <property type="term" value="P:negative regulation of cell division"/>
    <property type="evidence" value="ECO:0007669"/>
    <property type="project" value="TreeGrafter"/>
</dbReference>
<evidence type="ECO:0000256" key="2">
    <source>
        <dbReference type="ARBA" id="ARBA00022840"/>
    </source>
</evidence>
<name>A0A1Y3TZA2_9ACTN</name>
<reference evidence="6" key="1">
    <citation type="submission" date="2017-04" db="EMBL/GenBank/DDBJ databases">
        <title>Function of individual gut microbiota members based on whole genome sequencing of pure cultures obtained from chicken caecum.</title>
        <authorList>
            <person name="Medvecky M."/>
            <person name="Cejkova D."/>
            <person name="Polansky O."/>
            <person name="Karasova D."/>
            <person name="Kubasova T."/>
            <person name="Cizek A."/>
            <person name="Rychlik I."/>
        </authorList>
    </citation>
    <scope>NUCLEOTIDE SEQUENCE [LARGE SCALE GENOMIC DNA]</scope>
    <source>
        <strain evidence="6">An70</strain>
    </source>
</reference>
<dbReference type="SUPFAM" id="SSF52540">
    <property type="entry name" value="P-loop containing nucleoside triphosphate hydrolases"/>
    <property type="match status" value="1"/>
</dbReference>
<evidence type="ECO:0000259" key="4">
    <source>
        <dbReference type="Pfam" id="PF01656"/>
    </source>
</evidence>
<dbReference type="Gene3D" id="3.40.50.300">
    <property type="entry name" value="P-loop containing nucleotide triphosphate hydrolases"/>
    <property type="match status" value="1"/>
</dbReference>
<evidence type="ECO:0000256" key="3">
    <source>
        <dbReference type="SAM" id="MobiDB-lite"/>
    </source>
</evidence>
<dbReference type="GO" id="GO:0009898">
    <property type="term" value="C:cytoplasmic side of plasma membrane"/>
    <property type="evidence" value="ECO:0007669"/>
    <property type="project" value="TreeGrafter"/>
</dbReference>
<dbReference type="RefSeq" id="WP_087186819.1">
    <property type="nucleotide sequence ID" value="NZ_NFHO01000010.1"/>
</dbReference>
<gene>
    <name evidence="5" type="ORF">B5G21_08510</name>
</gene>
<dbReference type="PANTHER" id="PTHR43384">
    <property type="entry name" value="SEPTUM SITE-DETERMINING PROTEIN MIND HOMOLOG, CHLOROPLASTIC-RELATED"/>
    <property type="match status" value="1"/>
</dbReference>
<dbReference type="GO" id="GO:0005829">
    <property type="term" value="C:cytosol"/>
    <property type="evidence" value="ECO:0007669"/>
    <property type="project" value="TreeGrafter"/>
</dbReference>
<dbReference type="GO" id="GO:0005524">
    <property type="term" value="F:ATP binding"/>
    <property type="evidence" value="ECO:0007669"/>
    <property type="project" value="UniProtKB-KW"/>
</dbReference>
<dbReference type="InterPro" id="IPR002586">
    <property type="entry name" value="CobQ/CobB/MinD/ParA_Nub-bd_dom"/>
</dbReference>
<dbReference type="AlphaFoldDB" id="A0A1Y3TZA2"/>
<organism evidence="5 6">
    <name type="scientific">Enorma massiliensis</name>
    <dbReference type="NCBI Taxonomy" id="1472761"/>
    <lineage>
        <taxon>Bacteria</taxon>
        <taxon>Bacillati</taxon>
        <taxon>Actinomycetota</taxon>
        <taxon>Coriobacteriia</taxon>
        <taxon>Coriobacteriales</taxon>
        <taxon>Coriobacteriaceae</taxon>
        <taxon>Enorma</taxon>
    </lineage>
</organism>
<feature type="domain" description="CobQ/CobB/MinD/ParA nucleotide binding" evidence="4">
    <location>
        <begin position="241"/>
        <end position="429"/>
    </location>
</feature>
<sequence length="513" mass="54445">MKDAVWLACCPRNERRIVQREIESREVDARLLWLDGVQAFGEVLAALSEPVDGVVVLDDEGMRDELLALLAKVASSQVPCRAVVMVSELDPAWIAQLFHAGAAEVVPVSREEMRRGCADGACMERDCNREAQTPPLDTTPGLEVPCAPTRLACNATEAVHEPVPRVQDGCSPSYTQDDLADLDEPDEVPLAPCRAEDLRCMGGSQAASPDHAAPGPSGEEISPRVDTSHAEGASERRAPVICAVSGAGGSGATTLIAAMAACSAHAGLRTAVLDLDLMFGNLYELFGVETLHDLGLLANQVGSAPLDEAAIVRSSMRVGPGLTLWGPIATPERAELLGRAVEMLIGVLRRESDVVFVDTSRTWTDAVAGAVAGCDRCLMVCGHAVGAVTALERAVSMVSRLGVPRTRMVCVVNRFGQRACTEEEAMRLEMAASLSAKTRIPDGGSALASLLSFGRIEDAVRAQDAFGRSIHAFTRSLLRELGCSIGADVPDGVQEVSARPRLRLPWKRLGEAS</sequence>
<keyword evidence="2" id="KW-0067">ATP-binding</keyword>
<dbReference type="GO" id="GO:0016887">
    <property type="term" value="F:ATP hydrolysis activity"/>
    <property type="evidence" value="ECO:0007669"/>
    <property type="project" value="TreeGrafter"/>
</dbReference>
<evidence type="ECO:0000313" key="5">
    <source>
        <dbReference type="EMBL" id="OUN41886.1"/>
    </source>
</evidence>
<dbReference type="EMBL" id="NFHO01000010">
    <property type="protein sequence ID" value="OUN41886.1"/>
    <property type="molecule type" value="Genomic_DNA"/>
</dbReference>
<dbReference type="STRING" id="1118060.GCA_000311845_00240"/>
<dbReference type="Proteomes" id="UP000196560">
    <property type="component" value="Unassembled WGS sequence"/>
</dbReference>
<evidence type="ECO:0000313" key="6">
    <source>
        <dbReference type="Proteomes" id="UP000196560"/>
    </source>
</evidence>
<dbReference type="PANTHER" id="PTHR43384:SF6">
    <property type="entry name" value="SEPTUM SITE-DETERMINING PROTEIN MIND HOMOLOG, CHLOROPLASTIC"/>
    <property type="match status" value="1"/>
</dbReference>
<comment type="caution">
    <text evidence="5">The sequence shown here is derived from an EMBL/GenBank/DDBJ whole genome shotgun (WGS) entry which is preliminary data.</text>
</comment>
<keyword evidence="1" id="KW-0547">Nucleotide-binding</keyword>
<protein>
    <recommendedName>
        <fullName evidence="4">CobQ/CobB/MinD/ParA nucleotide binding domain-containing protein</fullName>
    </recommendedName>
</protein>
<feature type="compositionally biased region" description="Basic and acidic residues" evidence="3">
    <location>
        <begin position="221"/>
        <end position="233"/>
    </location>
</feature>
<dbReference type="InterPro" id="IPR027417">
    <property type="entry name" value="P-loop_NTPase"/>
</dbReference>
<keyword evidence="6" id="KW-1185">Reference proteome</keyword>
<evidence type="ECO:0000256" key="1">
    <source>
        <dbReference type="ARBA" id="ARBA00022741"/>
    </source>
</evidence>
<dbReference type="eggNOG" id="COG0455">
    <property type="taxonomic scope" value="Bacteria"/>
</dbReference>
<proteinExistence type="predicted"/>
<dbReference type="InterPro" id="IPR050625">
    <property type="entry name" value="ParA/MinD_ATPase"/>
</dbReference>
<feature type="region of interest" description="Disordered" evidence="3">
    <location>
        <begin position="203"/>
        <end position="233"/>
    </location>
</feature>
<accession>A0A1Y3TZA2</accession>